<feature type="transmembrane region" description="Helical" evidence="1">
    <location>
        <begin position="85"/>
        <end position="106"/>
    </location>
</feature>
<dbReference type="EMBL" id="CAJGYM010000200">
    <property type="protein sequence ID" value="CAD6199753.1"/>
    <property type="molecule type" value="Genomic_DNA"/>
</dbReference>
<dbReference type="SUPFAM" id="SSF103473">
    <property type="entry name" value="MFS general substrate transporter"/>
    <property type="match status" value="1"/>
</dbReference>
<dbReference type="AlphaFoldDB" id="A0A8S1HSV2"/>
<name>A0A8S1HSV2_9PELO</name>
<proteinExistence type="predicted"/>
<feature type="transmembrane region" description="Helical" evidence="1">
    <location>
        <begin position="29"/>
        <end position="47"/>
    </location>
</feature>
<organism evidence="2 3">
    <name type="scientific">Caenorhabditis auriculariae</name>
    <dbReference type="NCBI Taxonomy" id="2777116"/>
    <lineage>
        <taxon>Eukaryota</taxon>
        <taxon>Metazoa</taxon>
        <taxon>Ecdysozoa</taxon>
        <taxon>Nematoda</taxon>
        <taxon>Chromadorea</taxon>
        <taxon>Rhabditida</taxon>
        <taxon>Rhabditina</taxon>
        <taxon>Rhabditomorpha</taxon>
        <taxon>Rhabditoidea</taxon>
        <taxon>Rhabditidae</taxon>
        <taxon>Peloderinae</taxon>
        <taxon>Caenorhabditis</taxon>
    </lineage>
</organism>
<keyword evidence="3" id="KW-1185">Reference proteome</keyword>
<evidence type="ECO:0008006" key="4">
    <source>
        <dbReference type="Google" id="ProtNLM"/>
    </source>
</evidence>
<evidence type="ECO:0000313" key="3">
    <source>
        <dbReference type="Proteomes" id="UP000835052"/>
    </source>
</evidence>
<dbReference type="InterPro" id="IPR036259">
    <property type="entry name" value="MFS_trans_sf"/>
</dbReference>
<accession>A0A8S1HSV2</accession>
<keyword evidence="1" id="KW-0812">Transmembrane</keyword>
<protein>
    <recommendedName>
        <fullName evidence="4">Transmembrane protein</fullName>
    </recommendedName>
</protein>
<feature type="transmembrane region" description="Helical" evidence="1">
    <location>
        <begin position="59"/>
        <end position="79"/>
    </location>
</feature>
<dbReference type="OrthoDB" id="5781746at2759"/>
<sequence length="197" mass="21940">MPFDAQEDERVDVASSSFTNGNLDVFKQAAIWCEAVFAIFFAVTGFYEYQVGSRPGIAYLMALSCFLLILLSVQFHFGFKYNCAALLYCHTAQASTLAVICLVAVLGPHLMSETFASATDSLRHSLVCYTAYVMCVAALLITFATASHTRMKDLRSLETSRVEHLKRLISSGMEHMPEVERENREGKIRPLNVFSLS</sequence>
<dbReference type="Proteomes" id="UP000835052">
    <property type="component" value="Unassembled WGS sequence"/>
</dbReference>
<feature type="transmembrane region" description="Helical" evidence="1">
    <location>
        <begin position="126"/>
        <end position="146"/>
    </location>
</feature>
<reference evidence="2" key="1">
    <citation type="submission" date="2020-10" db="EMBL/GenBank/DDBJ databases">
        <authorList>
            <person name="Kikuchi T."/>
        </authorList>
    </citation>
    <scope>NUCLEOTIDE SEQUENCE</scope>
    <source>
        <strain evidence="2">NKZ352</strain>
    </source>
</reference>
<gene>
    <name evidence="2" type="ORF">CAUJ_LOCUS15652</name>
</gene>
<evidence type="ECO:0000313" key="2">
    <source>
        <dbReference type="EMBL" id="CAD6199753.1"/>
    </source>
</evidence>
<comment type="caution">
    <text evidence="2">The sequence shown here is derived from an EMBL/GenBank/DDBJ whole genome shotgun (WGS) entry which is preliminary data.</text>
</comment>
<keyword evidence="1" id="KW-1133">Transmembrane helix</keyword>
<evidence type="ECO:0000256" key="1">
    <source>
        <dbReference type="SAM" id="Phobius"/>
    </source>
</evidence>
<keyword evidence="1" id="KW-0472">Membrane</keyword>